<accession>A0A108UB41</accession>
<organism evidence="1 2">
    <name type="scientific">Lysobacter capsici AZ78</name>
    <dbReference type="NCBI Taxonomy" id="1444315"/>
    <lineage>
        <taxon>Bacteria</taxon>
        <taxon>Pseudomonadati</taxon>
        <taxon>Pseudomonadota</taxon>
        <taxon>Gammaproteobacteria</taxon>
        <taxon>Lysobacterales</taxon>
        <taxon>Lysobacteraceae</taxon>
        <taxon>Lysobacter</taxon>
    </lineage>
</organism>
<proteinExistence type="predicted"/>
<evidence type="ECO:0000313" key="1">
    <source>
        <dbReference type="EMBL" id="KWS05849.1"/>
    </source>
</evidence>
<reference evidence="1 2" key="1">
    <citation type="journal article" date="2014" name="Genome Announc.">
        <title>Draft Genome Sequence of Lysobacter capsici AZ78, a Bacterium Antagonistic to Plant-Pathogenic Oomycetes.</title>
        <authorList>
            <person name="Puopolo G."/>
            <person name="Sonego P."/>
            <person name="Engelen K."/>
            <person name="Pertot I."/>
        </authorList>
    </citation>
    <scope>NUCLEOTIDE SEQUENCE [LARGE SCALE GENOMIC DNA]</scope>
    <source>
        <strain evidence="1 2">AZ78</strain>
    </source>
</reference>
<dbReference type="EMBL" id="JAJA02000001">
    <property type="protein sequence ID" value="KWS05849.1"/>
    <property type="molecule type" value="Genomic_DNA"/>
</dbReference>
<gene>
    <name evidence="1" type="ORF">AZ78_3402</name>
</gene>
<sequence length="45" mass="5311">MMLSDRGVFSYRHSREGGNPVPFVRERLKSLDSRFRGNDVLEGWR</sequence>
<protein>
    <submittedName>
        <fullName evidence="1">Uncharacterized protein</fullName>
    </submittedName>
</protein>
<evidence type="ECO:0000313" key="2">
    <source>
        <dbReference type="Proteomes" id="UP000023435"/>
    </source>
</evidence>
<comment type="caution">
    <text evidence="1">The sequence shown here is derived from an EMBL/GenBank/DDBJ whole genome shotgun (WGS) entry which is preliminary data.</text>
</comment>
<dbReference type="Proteomes" id="UP000023435">
    <property type="component" value="Unassembled WGS sequence"/>
</dbReference>
<dbReference type="AlphaFoldDB" id="A0A108UB41"/>
<name>A0A108UB41_9GAMM</name>
<keyword evidence="2" id="KW-1185">Reference proteome</keyword>